<dbReference type="AlphaFoldDB" id="A0A173SG12"/>
<feature type="transmembrane region" description="Helical" evidence="1">
    <location>
        <begin position="157"/>
        <end position="180"/>
    </location>
</feature>
<proteinExistence type="predicted"/>
<keyword evidence="1" id="KW-0472">Membrane</keyword>
<feature type="transmembrane region" description="Helical" evidence="1">
    <location>
        <begin position="201"/>
        <end position="220"/>
    </location>
</feature>
<feature type="transmembrane region" description="Helical" evidence="1">
    <location>
        <begin position="580"/>
        <end position="603"/>
    </location>
</feature>
<dbReference type="EMBL" id="CYXO01000004">
    <property type="protein sequence ID" value="CUM88208.1"/>
    <property type="molecule type" value="Genomic_DNA"/>
</dbReference>
<feature type="transmembrane region" description="Helical" evidence="1">
    <location>
        <begin position="101"/>
        <end position="122"/>
    </location>
</feature>
<dbReference type="RefSeq" id="WP_055213831.1">
    <property type="nucleotide sequence ID" value="NZ_CYXO01000004.1"/>
</dbReference>
<dbReference type="PANTHER" id="PTHR46795">
    <property type="entry name" value="ABC TRANSPORTER PERMEASE-RELATED-RELATED"/>
    <property type="match status" value="1"/>
</dbReference>
<feature type="transmembrane region" description="Helical" evidence="1">
    <location>
        <begin position="522"/>
        <end position="543"/>
    </location>
</feature>
<keyword evidence="1" id="KW-1133">Transmembrane helix</keyword>
<reference evidence="2 3" key="1">
    <citation type="submission" date="2015-09" db="EMBL/GenBank/DDBJ databases">
        <authorList>
            <consortium name="Pathogen Informatics"/>
        </authorList>
    </citation>
    <scope>NUCLEOTIDE SEQUENCE [LARGE SCALE GENOMIC DNA]</scope>
    <source>
        <strain evidence="2 3">2789STDY5834961</strain>
    </source>
</reference>
<feature type="transmembrane region" description="Helical" evidence="1">
    <location>
        <begin position="226"/>
        <end position="250"/>
    </location>
</feature>
<sequence>MKKIFFETLKHKFGHYLLVILCGILMVSTIYVSYAFSDSIEGIIHGQNSGIVEEMYTFINFQETYILLFILMVLVIISYIQKKSYDYVLLDTMGLKKKHRYMFIGFEYAGIIFSSVTGGLILGKILAECAKTVLQNIFYNTITTEVNYGFIALRNTLVISCEVFGILFIVFDELIACLGMDALLTVGKKNGKPLKKRPKTLLIGIFLILIGLISLLFYWGKISQSIPTVFLNAGMCLLMISLAGYYFVRLNKKEKKYYKRITWLENWYHRFFYNINMSFVVAAFLVIIMTDFSIKLLDNLPITEPKNYPFDLVWMANTDDEEFLNHLTDDEGVELRKVPCARVTTTDIAEHMGIPASTYEKWTGKSLDLKDNEIFVVYQRERFERNKVGIGYNTKNPLIYIGKARADLWLYIKGVAAPKVQYFTEKFKVVGTEDRILTGVFGSETCEHIIVFSDEYYQKNCVKADGANMAVMMNIPENYDKVVEEIKAYAQDHSQVNYFDADNGNLIYEKKELLLERSKTKLLYVASAAGNIIIMLLCGIFVLSIKMECDFPETEWKYRFYIQSGMSSAKVRKGIIKECLLSGGLPVICGTIISILYCSMLLYAKHLQIEWVHRYFKGIILIVGAIWLLFAVFIFIFAYRNIRKIEGDSGNGKK</sequence>
<accession>A0A173SG12</accession>
<evidence type="ECO:0000256" key="1">
    <source>
        <dbReference type="SAM" id="Phobius"/>
    </source>
</evidence>
<feature type="transmembrane region" description="Helical" evidence="1">
    <location>
        <begin position="56"/>
        <end position="80"/>
    </location>
</feature>
<feature type="transmembrane region" description="Helical" evidence="1">
    <location>
        <begin position="16"/>
        <end position="36"/>
    </location>
</feature>
<dbReference type="InterPro" id="IPR052536">
    <property type="entry name" value="ABC-4_Integral_Memb_Prot"/>
</dbReference>
<evidence type="ECO:0000313" key="3">
    <source>
        <dbReference type="Proteomes" id="UP000095597"/>
    </source>
</evidence>
<evidence type="ECO:0000313" key="2">
    <source>
        <dbReference type="EMBL" id="CUM88208.1"/>
    </source>
</evidence>
<gene>
    <name evidence="2" type="ORF">ERS852573_00966</name>
</gene>
<dbReference type="PANTHER" id="PTHR46795:SF3">
    <property type="entry name" value="ABC TRANSPORTER PERMEASE"/>
    <property type="match status" value="1"/>
</dbReference>
<dbReference type="Proteomes" id="UP000095597">
    <property type="component" value="Unassembled WGS sequence"/>
</dbReference>
<feature type="transmembrane region" description="Helical" evidence="1">
    <location>
        <begin position="615"/>
        <end position="639"/>
    </location>
</feature>
<keyword evidence="1" id="KW-0812">Transmembrane</keyword>
<dbReference type="OrthoDB" id="9781780at2"/>
<feature type="transmembrane region" description="Helical" evidence="1">
    <location>
        <begin position="271"/>
        <end position="290"/>
    </location>
</feature>
<protein>
    <submittedName>
        <fullName evidence="2">FtsX-like permease family</fullName>
    </submittedName>
</protein>
<organism evidence="2 3">
    <name type="scientific">Dorea longicatena</name>
    <dbReference type="NCBI Taxonomy" id="88431"/>
    <lineage>
        <taxon>Bacteria</taxon>
        <taxon>Bacillati</taxon>
        <taxon>Bacillota</taxon>
        <taxon>Clostridia</taxon>
        <taxon>Lachnospirales</taxon>
        <taxon>Lachnospiraceae</taxon>
        <taxon>Dorea</taxon>
    </lineage>
</organism>
<name>A0A173SG12_9FIRM</name>